<evidence type="ECO:0000313" key="1">
    <source>
        <dbReference type="EMBL" id="KAI9899923.1"/>
    </source>
</evidence>
<evidence type="ECO:0000313" key="2">
    <source>
        <dbReference type="Proteomes" id="UP001163324"/>
    </source>
</evidence>
<proteinExistence type="predicted"/>
<dbReference type="Proteomes" id="UP001163324">
    <property type="component" value="Chromosome 4"/>
</dbReference>
<organism evidence="1 2">
    <name type="scientific">Trichothecium roseum</name>
    <dbReference type="NCBI Taxonomy" id="47278"/>
    <lineage>
        <taxon>Eukaryota</taxon>
        <taxon>Fungi</taxon>
        <taxon>Dikarya</taxon>
        <taxon>Ascomycota</taxon>
        <taxon>Pezizomycotina</taxon>
        <taxon>Sordariomycetes</taxon>
        <taxon>Hypocreomycetidae</taxon>
        <taxon>Hypocreales</taxon>
        <taxon>Hypocreales incertae sedis</taxon>
        <taxon>Trichothecium</taxon>
    </lineage>
</organism>
<sequence length="499" mass="55461">MALSSTYAIVGIAAFALLIKLYQSLTNPLNAIPGPWHARFTGLPATLATLRHQQVQYHDVLHKRYGPQVRVSPRQVFVSDVPSFRTIHRIGGNFPKADYYHFFGPTEAGNPPYGLFQMTSMPDHARRRKLLGRGFTQAALRAEWEDMVREKVMAAVEGMEVEARRACNGEVDMRKWWVLMACDVVSQLMFGESFDTLATGKEDPWFRDLKVASQASFTALSFPWLYEILKRLPVLRSTKFFNAYKALMGKGEAAVFNSKKSANAHASNLFAKVLDQAEKPNATLTDDDIAVEAGSFMVAGTDTTSNTLTYLIWAVLSRPELQRALEDEVAGLGDGQDCTLTDARLEELPLLGAIIEETLRLYGAAPMPLPRIVPEGGVRLGEYFLPAGTNVATQAYTMHRDPEIYRDPETFDPSRWFPGGECRVSEIARAAYSPFGAGARVCVGKHLAYMELRYGATIFFRRFRGCRLAPSTTPESMAMTSLVLIEPKGKVCRVVLPVV</sequence>
<comment type="caution">
    <text evidence="1">The sequence shown here is derived from an EMBL/GenBank/DDBJ whole genome shotgun (WGS) entry which is preliminary data.</text>
</comment>
<reference evidence="1" key="1">
    <citation type="submission" date="2022-10" db="EMBL/GenBank/DDBJ databases">
        <title>Complete Genome of Trichothecium roseum strain YXFP-22015, a Plant Pathogen Isolated from Citrus.</title>
        <authorList>
            <person name="Wang Y."/>
            <person name="Zhu L."/>
        </authorList>
    </citation>
    <scope>NUCLEOTIDE SEQUENCE</scope>
    <source>
        <strain evidence="1">YXFP-22015</strain>
    </source>
</reference>
<gene>
    <name evidence="1" type="ORF">N3K66_004185</name>
</gene>
<keyword evidence="2" id="KW-1185">Reference proteome</keyword>
<accession>A0ACC0V276</accession>
<dbReference type="EMBL" id="CM047943">
    <property type="protein sequence ID" value="KAI9899923.1"/>
    <property type="molecule type" value="Genomic_DNA"/>
</dbReference>
<name>A0ACC0V276_9HYPO</name>
<protein>
    <submittedName>
        <fullName evidence="1">Uncharacterized protein</fullName>
    </submittedName>
</protein>